<keyword evidence="1 2" id="KW-0949">S-adenosyl-L-methionine</keyword>
<reference evidence="5 6" key="1">
    <citation type="submission" date="2024-03" db="EMBL/GenBank/DDBJ databases">
        <title>Aureococcus anophagefferens CCMP1851 and Kratosvirus quantuckense: Draft genome of a second virus-susceptible host strain in the model system.</title>
        <authorList>
            <person name="Chase E."/>
            <person name="Truchon A.R."/>
            <person name="Schepens W."/>
            <person name="Wilhelm S.W."/>
        </authorList>
    </citation>
    <scope>NUCLEOTIDE SEQUENCE [LARGE SCALE GENOMIC DNA]</scope>
    <source>
        <strain evidence="5 6">CCMP1851</strain>
    </source>
</reference>
<sequence>MASGKRVRLVADTSRQQLAVELTLQPSHDDKPVRWLLKQYRKKHVAKYGAASVFAEAAPATSLPEDAFCRELKHETTLVAPPLSTEAAPHAPPPRSPVESGAIAANERAGVQGALVFSCASMLEALAREGSTPEEVASPELMRRVWEFEHQVHELHVRPLLEDEGMRYGRDMAAAVRALVGSFPARPRVLVVGLGTGVAAVAAARAGADVVWLEAVARHCAVAEELAAKNGVDVAVERHVGERASEWAGGAFDAVVVEPVGDWLADGRLAECALAARRWLKPGGRFLPRAATVSVVLASVRTGTVSGFDMDAFDDFRSNAMLCYGPSDVRHDVLSAPATLRIDFEAVARGRGDADWAARAELAVSEDAAVFNATVFWATVDLVDGVAPRAFAPRLDLNGPRARCEGLSYVGAEHAVRRGDRVPADLRYDGYKFSVAVCCADEPLKTYRGEPVLGYHFPMLNDDTRNAAFERAIARAIAAWKREHPGRSPHVLDVGGGAGLLAMMAARHGAGRVTSLEMVPALARAAERVVRANDLEHVITVVEAKSTEATFSANALYAKHRGQIYGADKCCDLVVAEIVDCKLLGEGVVPALADARDRLLPPGAPVVPRRGAIWATAVELRPATRLAEALAEATGEPWNLDALNVFHHDGAVRRAVCAITAMGTRLHKRPYAVELSEPVKLFDFDFSRDPADFARRRKVELPCRRRGVLNGVVLHFDLDVDDGDRLSSGAGGDANGAWDQLVRYLPVEVRVDRGDAIPLYAEHVSDDVFLYLRAKALGPNAIDVENVVGHVDLPGERTHAVCVANAD</sequence>
<keyword evidence="6" id="KW-1185">Reference proteome</keyword>
<feature type="domain" description="Methyltransferase" evidence="4">
    <location>
        <begin position="189"/>
        <end position="284"/>
    </location>
</feature>
<proteinExistence type="predicted"/>
<dbReference type="SUPFAM" id="SSF53335">
    <property type="entry name" value="S-adenosyl-L-methionine-dependent methyltransferases"/>
    <property type="match status" value="2"/>
</dbReference>
<evidence type="ECO:0000259" key="4">
    <source>
        <dbReference type="Pfam" id="PF13649"/>
    </source>
</evidence>
<evidence type="ECO:0000313" key="6">
    <source>
        <dbReference type="Proteomes" id="UP001363151"/>
    </source>
</evidence>
<dbReference type="Pfam" id="PF01135">
    <property type="entry name" value="PCMT"/>
    <property type="match status" value="1"/>
</dbReference>
<dbReference type="EMBL" id="JBBJCI010000024">
    <property type="protein sequence ID" value="KAK7254511.1"/>
    <property type="molecule type" value="Genomic_DNA"/>
</dbReference>
<dbReference type="InterPro" id="IPR025799">
    <property type="entry name" value="Arg_MeTrfase"/>
</dbReference>
<keyword evidence="2" id="KW-0489">Methyltransferase</keyword>
<name>A0ABR1GEJ8_AURAN</name>
<evidence type="ECO:0000256" key="3">
    <source>
        <dbReference type="SAM" id="MobiDB-lite"/>
    </source>
</evidence>
<feature type="region of interest" description="Disordered" evidence="3">
    <location>
        <begin position="80"/>
        <end position="99"/>
    </location>
</feature>
<dbReference type="Pfam" id="PF13649">
    <property type="entry name" value="Methyltransf_25"/>
    <property type="match status" value="1"/>
</dbReference>
<comment type="caution">
    <text evidence="5">The sequence shown here is derived from an EMBL/GenBank/DDBJ whole genome shotgun (WGS) entry which is preliminary data.</text>
</comment>
<keyword evidence="2" id="KW-0808">Transferase</keyword>
<evidence type="ECO:0000256" key="2">
    <source>
        <dbReference type="PROSITE-ProRule" id="PRU01015"/>
    </source>
</evidence>
<evidence type="ECO:0000256" key="1">
    <source>
        <dbReference type="ARBA" id="ARBA00022691"/>
    </source>
</evidence>
<accession>A0ABR1GEJ8</accession>
<evidence type="ECO:0000313" key="5">
    <source>
        <dbReference type="EMBL" id="KAK7254511.1"/>
    </source>
</evidence>
<dbReference type="Gene3D" id="3.40.50.150">
    <property type="entry name" value="Vaccinia Virus protein VP39"/>
    <property type="match status" value="2"/>
</dbReference>
<dbReference type="CDD" id="cd02440">
    <property type="entry name" value="AdoMet_MTases"/>
    <property type="match status" value="2"/>
</dbReference>
<dbReference type="Gene3D" id="2.70.160.11">
    <property type="entry name" value="Hnrnp arginine n-methyltransferase1"/>
    <property type="match status" value="1"/>
</dbReference>
<dbReference type="Proteomes" id="UP001363151">
    <property type="component" value="Unassembled WGS sequence"/>
</dbReference>
<organism evidence="5 6">
    <name type="scientific">Aureococcus anophagefferens</name>
    <name type="common">Harmful bloom alga</name>
    <dbReference type="NCBI Taxonomy" id="44056"/>
    <lineage>
        <taxon>Eukaryota</taxon>
        <taxon>Sar</taxon>
        <taxon>Stramenopiles</taxon>
        <taxon>Ochrophyta</taxon>
        <taxon>Pelagophyceae</taxon>
        <taxon>Pelagomonadales</taxon>
        <taxon>Pelagomonadaceae</taxon>
        <taxon>Aureococcus</taxon>
    </lineage>
</organism>
<dbReference type="InterPro" id="IPR029063">
    <property type="entry name" value="SAM-dependent_MTases_sf"/>
</dbReference>
<dbReference type="PROSITE" id="PS51678">
    <property type="entry name" value="SAM_MT_PRMT"/>
    <property type="match status" value="1"/>
</dbReference>
<protein>
    <recommendedName>
        <fullName evidence="4">Methyltransferase domain-containing protein</fullName>
    </recommendedName>
</protein>
<dbReference type="PANTHER" id="PTHR11006:SF4">
    <property type="entry name" value="PROTEIN ARGININE N-METHYLTRANSFERASE 7"/>
    <property type="match status" value="1"/>
</dbReference>
<gene>
    <name evidence="5" type="ORF">SO694_00011379</name>
</gene>
<dbReference type="InterPro" id="IPR041698">
    <property type="entry name" value="Methyltransf_25"/>
</dbReference>
<dbReference type="PANTHER" id="PTHR11006">
    <property type="entry name" value="PROTEIN ARGININE N-METHYLTRANSFERASE"/>
    <property type="match status" value="1"/>
</dbReference>